<feature type="transmembrane region" description="Helical" evidence="11">
    <location>
        <begin position="356"/>
        <end position="377"/>
    </location>
</feature>
<evidence type="ECO:0000256" key="9">
    <source>
        <dbReference type="ARBA" id="ARBA00023136"/>
    </source>
</evidence>
<dbReference type="PANTHER" id="PTHR12646">
    <property type="entry name" value="NOT56 - RELATED"/>
    <property type="match status" value="1"/>
</dbReference>
<evidence type="ECO:0000256" key="6">
    <source>
        <dbReference type="ARBA" id="ARBA00022692"/>
    </source>
</evidence>
<keyword evidence="4" id="KW-0328">Glycosyltransferase</keyword>
<organism evidence="12 13">
    <name type="scientific">Rhodosorus marinus</name>
    <dbReference type="NCBI Taxonomy" id="101924"/>
    <lineage>
        <taxon>Eukaryota</taxon>
        <taxon>Rhodophyta</taxon>
        <taxon>Stylonematophyceae</taxon>
        <taxon>Stylonematales</taxon>
        <taxon>Stylonemataceae</taxon>
        <taxon>Rhodosorus</taxon>
    </lineage>
</organism>
<keyword evidence="13" id="KW-1185">Reference proteome</keyword>
<feature type="transmembrane region" description="Helical" evidence="11">
    <location>
        <begin position="321"/>
        <end position="344"/>
    </location>
</feature>
<feature type="transmembrane region" description="Helical" evidence="11">
    <location>
        <begin position="214"/>
        <end position="234"/>
    </location>
</feature>
<keyword evidence="6 11" id="KW-0812">Transmembrane</keyword>
<evidence type="ECO:0000256" key="3">
    <source>
        <dbReference type="ARBA" id="ARBA00011964"/>
    </source>
</evidence>
<keyword evidence="8 11" id="KW-1133">Transmembrane helix</keyword>
<feature type="transmembrane region" description="Helical" evidence="11">
    <location>
        <begin position="28"/>
        <end position="50"/>
    </location>
</feature>
<evidence type="ECO:0000313" key="13">
    <source>
        <dbReference type="Proteomes" id="UP001157974"/>
    </source>
</evidence>
<feature type="transmembrane region" description="Helical" evidence="11">
    <location>
        <begin position="177"/>
        <end position="202"/>
    </location>
</feature>
<name>A0AAV8V0K9_9RHOD</name>
<reference evidence="12 13" key="1">
    <citation type="journal article" date="2023" name="Nat. Commun.">
        <title>Origin of minicircular mitochondrial genomes in red algae.</title>
        <authorList>
            <person name="Lee Y."/>
            <person name="Cho C.H."/>
            <person name="Lee Y.M."/>
            <person name="Park S.I."/>
            <person name="Yang J.H."/>
            <person name="West J.A."/>
            <person name="Bhattacharya D."/>
            <person name="Yoon H.S."/>
        </authorList>
    </citation>
    <scope>NUCLEOTIDE SEQUENCE [LARGE SCALE GENOMIC DNA]</scope>
    <source>
        <strain evidence="12 13">CCMP1338</strain>
        <tissue evidence="12">Whole cell</tissue>
    </source>
</reference>
<keyword evidence="9 11" id="KW-0472">Membrane</keyword>
<evidence type="ECO:0000313" key="12">
    <source>
        <dbReference type="EMBL" id="KAJ8907393.1"/>
    </source>
</evidence>
<dbReference type="EC" id="2.4.1.258" evidence="3"/>
<evidence type="ECO:0000256" key="2">
    <source>
        <dbReference type="ARBA" id="ARBA00004922"/>
    </source>
</evidence>
<evidence type="ECO:0000256" key="11">
    <source>
        <dbReference type="SAM" id="Phobius"/>
    </source>
</evidence>
<dbReference type="GO" id="GO:0005789">
    <property type="term" value="C:endoplasmic reticulum membrane"/>
    <property type="evidence" value="ECO:0007669"/>
    <property type="project" value="UniProtKB-SubCell"/>
</dbReference>
<evidence type="ECO:0000256" key="1">
    <source>
        <dbReference type="ARBA" id="ARBA00004477"/>
    </source>
</evidence>
<comment type="subcellular location">
    <subcellularLocation>
        <location evidence="1">Endoplasmic reticulum membrane</location>
        <topology evidence="1">Multi-pass membrane protein</topology>
    </subcellularLocation>
</comment>
<dbReference type="InterPro" id="IPR007873">
    <property type="entry name" value="Glycosyltransferase_ALG3"/>
</dbReference>
<evidence type="ECO:0000256" key="10">
    <source>
        <dbReference type="ARBA" id="ARBA00049506"/>
    </source>
</evidence>
<comment type="caution">
    <text evidence="12">The sequence shown here is derived from an EMBL/GenBank/DDBJ whole genome shotgun (WGS) entry which is preliminary data.</text>
</comment>
<evidence type="ECO:0000256" key="4">
    <source>
        <dbReference type="ARBA" id="ARBA00022676"/>
    </source>
</evidence>
<feature type="transmembrane region" description="Helical" evidence="11">
    <location>
        <begin position="268"/>
        <end position="287"/>
    </location>
</feature>
<dbReference type="AlphaFoldDB" id="A0AAV8V0K9"/>
<sequence>MAKAPSVRGVLLSLHSKVAGWVKSNRNLAAAMLGVFDLLLVIAAIGITSYTEIDWLTYMEQVEVFLNGERDYHQIEGPTGPVVYPANFLYIFSALYKLTASGTRIDRAQIVFAVFHALNVSIVARTYLEDERLDISVLLLILLSRRVISIYVLRMFNDGVEALLANLSVFLFCRKKYTLGCIFLSLAVGVKMNGLLYVPAVGVLMVEELGWPKAAGHVLLCLIIQVGLGMPFVVHRWQSYFGRAFELGRVFLLKWSVNYAFLPEDVFQSSRLAAFLMVVHLSLLILFTHKHWTARFGGILKLLGFPIAVRDGTIKPGEGTVATSSAITALLTCNIIGLACARSIHYQFYAWYFHGLSYLLWKTALPVSARILILLVIELVYNVYPPHPYASMALHVCHFVIIYTLYLKENLFVVAGAPERGEKDK</sequence>
<accession>A0AAV8V0K9</accession>
<proteinExistence type="predicted"/>
<dbReference type="Pfam" id="PF05208">
    <property type="entry name" value="ALG3"/>
    <property type="match status" value="1"/>
</dbReference>
<dbReference type="EMBL" id="JAMWBK010000002">
    <property type="protein sequence ID" value="KAJ8907393.1"/>
    <property type="molecule type" value="Genomic_DNA"/>
</dbReference>
<keyword evidence="5" id="KW-0808">Transferase</keyword>
<dbReference type="Proteomes" id="UP001157974">
    <property type="component" value="Unassembled WGS sequence"/>
</dbReference>
<dbReference type="GO" id="GO:0052925">
    <property type="term" value="F:dol-P-Man:Man(5)GlcNAc(2)-PP-Dol alpha-1,3-mannosyltransferase activity"/>
    <property type="evidence" value="ECO:0007669"/>
    <property type="project" value="UniProtKB-EC"/>
</dbReference>
<dbReference type="PANTHER" id="PTHR12646:SF0">
    <property type="entry name" value="DOL-P-MAN:MAN(5)GLCNAC(2)-PP-DOL ALPHA-1,3-MANNOSYLTRANSFERASE"/>
    <property type="match status" value="1"/>
</dbReference>
<feature type="transmembrane region" description="Helical" evidence="11">
    <location>
        <begin position="389"/>
        <end position="407"/>
    </location>
</feature>
<protein>
    <recommendedName>
        <fullName evidence="3">dolichyl-P-Man:Man5GlcNAc2-PP-dolichol alpha-1,3-mannosyltransferase</fullName>
        <ecNumber evidence="3">2.4.1.258</ecNumber>
    </recommendedName>
</protein>
<comment type="catalytic activity">
    <reaction evidence="10">
        <text>an alpha-D-Man-(1-&gt;2)-alpha-D-Man-(1-&gt;2)-alpha-D-Man-(1-&gt;3)-[alpha-D-Man-(1-&gt;6)]-beta-D-Man-(1-&gt;4)-beta-D-GlcNAc-(1-&gt;4)-alpha-D-GlcNAc-diphospho-di-trans,poly-cis-dolichol + a di-trans,poly-cis-dolichyl beta-D-mannosyl phosphate = an alpha-D-Man-(1-&gt;2)-alpha-D-Man-(1-&gt;2)-alpha-D-Man-(1-&gt;3)-[alpha-D-Man-(1-&gt;3)-alpha-D-Man-(1-&gt;6)]-beta-D-Man-(1-&gt;4)-beta-D-GlcNAc-(1-&gt;4)-alpha-D-GlcNAc-diphospho-di-trans,poly-cis-dolichol + a di-trans,poly-cis-dolichyl phosphate + H(+)</text>
        <dbReference type="Rhea" id="RHEA:29527"/>
        <dbReference type="Rhea" id="RHEA-COMP:19498"/>
        <dbReference type="Rhea" id="RHEA-COMP:19501"/>
        <dbReference type="Rhea" id="RHEA-COMP:19516"/>
        <dbReference type="Rhea" id="RHEA-COMP:19517"/>
        <dbReference type="ChEBI" id="CHEBI:15378"/>
        <dbReference type="ChEBI" id="CHEBI:57683"/>
        <dbReference type="ChEBI" id="CHEBI:58211"/>
        <dbReference type="ChEBI" id="CHEBI:132515"/>
        <dbReference type="ChEBI" id="CHEBI:132516"/>
        <dbReference type="EC" id="2.4.1.258"/>
    </reaction>
    <physiologicalReaction direction="left-to-right" evidence="10">
        <dbReference type="Rhea" id="RHEA:29528"/>
    </physiologicalReaction>
</comment>
<evidence type="ECO:0000256" key="5">
    <source>
        <dbReference type="ARBA" id="ARBA00022679"/>
    </source>
</evidence>
<gene>
    <name evidence="12" type="ORF">NDN08_007505</name>
</gene>
<evidence type="ECO:0000256" key="7">
    <source>
        <dbReference type="ARBA" id="ARBA00022824"/>
    </source>
</evidence>
<comment type="pathway">
    <text evidence="2">Protein modification; protein glycosylation.</text>
</comment>
<keyword evidence="7" id="KW-0256">Endoplasmic reticulum</keyword>
<evidence type="ECO:0000256" key="8">
    <source>
        <dbReference type="ARBA" id="ARBA00022989"/>
    </source>
</evidence>